<comment type="caution">
    <text evidence="2">The sequence shown here is derived from an EMBL/GenBank/DDBJ whole genome shotgun (WGS) entry which is preliminary data.</text>
</comment>
<dbReference type="Pfam" id="PF00702">
    <property type="entry name" value="Hydrolase"/>
    <property type="match status" value="1"/>
</dbReference>
<dbReference type="Gene3D" id="1.10.150.450">
    <property type="match status" value="1"/>
</dbReference>
<dbReference type="InterPro" id="IPR023214">
    <property type="entry name" value="HAD_sf"/>
</dbReference>
<evidence type="ECO:0008006" key="4">
    <source>
        <dbReference type="Google" id="ProtNLM"/>
    </source>
</evidence>
<evidence type="ECO:0000256" key="1">
    <source>
        <dbReference type="SAM" id="MobiDB-lite"/>
    </source>
</evidence>
<dbReference type="SUPFAM" id="SSF56784">
    <property type="entry name" value="HAD-like"/>
    <property type="match status" value="1"/>
</dbReference>
<dbReference type="EMBL" id="CAKOGP040001892">
    <property type="protein sequence ID" value="CAJ1955751.1"/>
    <property type="molecule type" value="Genomic_DNA"/>
</dbReference>
<dbReference type="PANTHER" id="PTHR12725">
    <property type="entry name" value="HALOACID DEHALOGENASE-LIKE HYDROLASE"/>
    <property type="match status" value="1"/>
</dbReference>
<organism evidence="2 3">
    <name type="scientific">Cylindrotheca closterium</name>
    <dbReference type="NCBI Taxonomy" id="2856"/>
    <lineage>
        <taxon>Eukaryota</taxon>
        <taxon>Sar</taxon>
        <taxon>Stramenopiles</taxon>
        <taxon>Ochrophyta</taxon>
        <taxon>Bacillariophyta</taxon>
        <taxon>Bacillariophyceae</taxon>
        <taxon>Bacillariophycidae</taxon>
        <taxon>Bacillariales</taxon>
        <taxon>Bacillariaceae</taxon>
        <taxon>Cylindrotheca</taxon>
    </lineage>
</organism>
<protein>
    <recommendedName>
        <fullName evidence="4">Pyrimidine 5'-nucleotidase</fullName>
    </recommendedName>
</protein>
<gene>
    <name evidence="2" type="ORF">CYCCA115_LOCUS15906</name>
</gene>
<feature type="region of interest" description="Disordered" evidence="1">
    <location>
        <begin position="241"/>
        <end position="262"/>
    </location>
</feature>
<evidence type="ECO:0000313" key="3">
    <source>
        <dbReference type="Proteomes" id="UP001295423"/>
    </source>
</evidence>
<dbReference type="AlphaFoldDB" id="A0AAD2FXL4"/>
<dbReference type="Gene3D" id="3.40.50.1000">
    <property type="entry name" value="HAD superfamily/HAD-like"/>
    <property type="match status" value="1"/>
</dbReference>
<accession>A0AAD2FXL4</accession>
<name>A0AAD2FXL4_9STRA</name>
<sequence length="262" mass="30065">MTEQEHPVKDFYLFLDCDDTLYRDDWKVALSLTKKINDYTTNVLKLPDGKAYELYKKYGTCLRGLQVEGLGVGRPEFDTEDMLFQIHDQLPITESILPNADLNAMLKRIDLERVSPCVFTASIQEHATRCLQALGIYESFIVKNQFPIIDVRSVNFYTKHDIEALEFARKIVKCPTVPDYSNRCILVDDSQTNIRVAKQAGWQTVLVGHKTRDGKSQLDFEYADHVIDTVAELEGILPHLFKSKGSDDEDEEEKKEEEDANH</sequence>
<reference evidence="2" key="1">
    <citation type="submission" date="2023-08" db="EMBL/GenBank/DDBJ databases">
        <authorList>
            <person name="Audoor S."/>
            <person name="Bilcke G."/>
        </authorList>
    </citation>
    <scope>NUCLEOTIDE SEQUENCE</scope>
</reference>
<keyword evidence="3" id="KW-1185">Reference proteome</keyword>
<dbReference type="Proteomes" id="UP001295423">
    <property type="component" value="Unassembled WGS sequence"/>
</dbReference>
<dbReference type="InterPro" id="IPR036412">
    <property type="entry name" value="HAD-like_sf"/>
</dbReference>
<proteinExistence type="predicted"/>
<feature type="compositionally biased region" description="Acidic residues" evidence="1">
    <location>
        <begin position="247"/>
        <end position="262"/>
    </location>
</feature>
<dbReference type="PANTHER" id="PTHR12725:SF117">
    <property type="entry name" value="HALOACID DEHALOGENASE-LIKE HYDROLASE"/>
    <property type="match status" value="1"/>
</dbReference>
<evidence type="ECO:0000313" key="2">
    <source>
        <dbReference type="EMBL" id="CAJ1955751.1"/>
    </source>
</evidence>